<dbReference type="PANTHER" id="PTHR36766:SF40">
    <property type="entry name" value="DISEASE RESISTANCE PROTEIN RGA3"/>
    <property type="match status" value="1"/>
</dbReference>
<dbReference type="SMART" id="SM00369">
    <property type="entry name" value="LRR_TYP"/>
    <property type="match status" value="2"/>
</dbReference>
<dbReference type="FunFam" id="1.10.10.10:FF:000322">
    <property type="entry name" value="Probable disease resistance protein At1g63360"/>
    <property type="match status" value="1"/>
</dbReference>
<dbReference type="InterPro" id="IPR036388">
    <property type="entry name" value="WH-like_DNA-bd_sf"/>
</dbReference>
<proteinExistence type="predicted"/>
<dbReference type="OrthoDB" id="1699190at2759"/>
<dbReference type="Gene3D" id="1.20.5.4130">
    <property type="match status" value="1"/>
</dbReference>
<dbReference type="AlphaFoldDB" id="A0A8K0E8R9"/>
<dbReference type="GO" id="GO:0051707">
    <property type="term" value="P:response to other organism"/>
    <property type="evidence" value="ECO:0007669"/>
    <property type="project" value="UniProtKB-ARBA"/>
</dbReference>
<name>A0A8K0E8R9_9ROSA</name>
<accession>A0A8K0E8R9</accession>
<dbReference type="GO" id="GO:0006952">
    <property type="term" value="P:defense response"/>
    <property type="evidence" value="ECO:0007669"/>
    <property type="project" value="UniProtKB-KW"/>
</dbReference>
<keyword evidence="4" id="KW-0611">Plant defense</keyword>
<dbReference type="Pfam" id="PF23598">
    <property type="entry name" value="LRR_14"/>
    <property type="match status" value="1"/>
</dbReference>
<keyword evidence="12" id="KW-1185">Reference proteome</keyword>
<keyword evidence="5" id="KW-0067">ATP-binding</keyword>
<dbReference type="InterPro" id="IPR042197">
    <property type="entry name" value="Apaf_helical"/>
</dbReference>
<evidence type="ECO:0000259" key="8">
    <source>
        <dbReference type="Pfam" id="PF18052"/>
    </source>
</evidence>
<evidence type="ECO:0000256" key="6">
    <source>
        <dbReference type="SAM" id="MobiDB-lite"/>
    </source>
</evidence>
<dbReference type="Pfam" id="PF18052">
    <property type="entry name" value="Rx_N"/>
    <property type="match status" value="1"/>
</dbReference>
<evidence type="ECO:0000313" key="12">
    <source>
        <dbReference type="Proteomes" id="UP000796880"/>
    </source>
</evidence>
<dbReference type="Gene3D" id="3.80.10.10">
    <property type="entry name" value="Ribonuclease Inhibitor"/>
    <property type="match status" value="2"/>
</dbReference>
<feature type="domain" description="Disease resistance protein winged helix" evidence="9">
    <location>
        <begin position="454"/>
        <end position="524"/>
    </location>
</feature>
<feature type="compositionally biased region" description="Basic and acidic residues" evidence="6">
    <location>
        <begin position="750"/>
        <end position="765"/>
    </location>
</feature>
<dbReference type="InterPro" id="IPR003591">
    <property type="entry name" value="Leu-rich_rpt_typical-subtyp"/>
</dbReference>
<evidence type="ECO:0008006" key="13">
    <source>
        <dbReference type="Google" id="ProtNLM"/>
    </source>
</evidence>
<feature type="domain" description="Disease resistance R13L4/SHOC-2-like LRR" evidence="10">
    <location>
        <begin position="671"/>
        <end position="738"/>
    </location>
</feature>
<reference evidence="11" key="1">
    <citation type="submission" date="2020-03" db="EMBL/GenBank/DDBJ databases">
        <title>A high-quality chromosome-level genome assembly of a woody plant with both climbing and erect habits, Rhamnella rubrinervis.</title>
        <authorList>
            <person name="Lu Z."/>
            <person name="Yang Y."/>
            <person name="Zhu X."/>
            <person name="Sun Y."/>
        </authorList>
    </citation>
    <scope>NUCLEOTIDE SEQUENCE</scope>
    <source>
        <strain evidence="11">BYM</strain>
        <tissue evidence="11">Leaf</tissue>
    </source>
</reference>
<gene>
    <name evidence="11" type="ORF">FNV43_RR15289</name>
</gene>
<dbReference type="Gene3D" id="3.40.50.300">
    <property type="entry name" value="P-loop containing nucleotide triphosphate hydrolases"/>
    <property type="match status" value="1"/>
</dbReference>
<dbReference type="Gene3D" id="1.10.8.430">
    <property type="entry name" value="Helical domain of apoptotic protease-activating factors"/>
    <property type="match status" value="1"/>
</dbReference>
<protein>
    <recommendedName>
        <fullName evidence="13">Disease resistance RPP13-like protein 1</fullName>
    </recommendedName>
</protein>
<evidence type="ECO:0000259" key="10">
    <source>
        <dbReference type="Pfam" id="PF23598"/>
    </source>
</evidence>
<keyword evidence="1" id="KW-0433">Leucine-rich repeat</keyword>
<dbReference type="InterPro" id="IPR032675">
    <property type="entry name" value="LRR_dom_sf"/>
</dbReference>
<keyword evidence="3" id="KW-0547">Nucleotide-binding</keyword>
<evidence type="ECO:0000313" key="11">
    <source>
        <dbReference type="EMBL" id="KAF3441375.1"/>
    </source>
</evidence>
<comment type="caution">
    <text evidence="11">The sequence shown here is derived from an EMBL/GenBank/DDBJ whole genome shotgun (WGS) entry which is preliminary data.</text>
</comment>
<dbReference type="GO" id="GO:0043531">
    <property type="term" value="F:ADP binding"/>
    <property type="evidence" value="ECO:0007669"/>
    <property type="project" value="InterPro"/>
</dbReference>
<feature type="region of interest" description="Disordered" evidence="6">
    <location>
        <begin position="745"/>
        <end position="765"/>
    </location>
</feature>
<dbReference type="InterPro" id="IPR027417">
    <property type="entry name" value="P-loop_NTPase"/>
</dbReference>
<dbReference type="InterPro" id="IPR058922">
    <property type="entry name" value="WHD_DRP"/>
</dbReference>
<dbReference type="EMBL" id="VOIH02000007">
    <property type="protein sequence ID" value="KAF3441375.1"/>
    <property type="molecule type" value="Genomic_DNA"/>
</dbReference>
<sequence>MDLDVVGGAFLSASLEVLFADINSIVEFFSRNKVDEKLRRQLLLLRQLRNKLWLADGVLDDAEKKQLTNRHVRNCLENLRDAIHNAEDLVDDIKTEAEADCQMGSQVSGFFSSIQRGIQNIIESVDVQSMIQNIIKSADVERRIQNIIKSVDDTVELMKCLGLRKDVQTTMPFQIRRSSLNILAKKSDVYGRDAEKETIINFLKSDGGHKFSVMPIVGMGGIGKTTLAQLVFRDVNDGKMAMEKPFVIKAWITVADESKSDVFTLTKAIYEAVNGAHDNTIEETLQVQLKLKEALQGKKFLLILDDVWNVDYQTWIRLQTPFESAANGSKIIVTTRLANIAKDLATVDSEVLYLELLTEADCWLLFSKHAFNNVEPSSYPHLEEIGKKIVEKCRGNPLAVKSLACLLQSRLNTKEWEDVLENYLRELDDVLPALWLSYYYLPRHLKRCFAYCSIFPKDYRFRKNQLILLWMAQGLLQPQNNMMLEEVGEEYFEDLTSRSFFLVYKGECEGDILFTMHDLVNDLATFVSGESCLRLDDNCSGNLTRWTRHISCVGHQMPPYIAQKLEDLSKNSVLRTLLVLDNWGQQGTQHVINPEQLGSMQYLRVLSASQLFFSFGGHVKLLKSIGRLKHLRYLDLSYDKRIKEIPEICNLCNLQTLLLRYCSSLHKLPESIGNLKHLRYLDLSCTRIEKIPDTLGNLHKLRILDLSHTPVEKIPGTIFSLHELHTLYVYNRRLQCLPQEGLPTSLKTTVPERDRPRLGQDSSHI</sequence>
<dbReference type="Pfam" id="PF00931">
    <property type="entry name" value="NB-ARC"/>
    <property type="match status" value="1"/>
</dbReference>
<evidence type="ECO:0000259" key="7">
    <source>
        <dbReference type="Pfam" id="PF00931"/>
    </source>
</evidence>
<dbReference type="PROSITE" id="PS51450">
    <property type="entry name" value="LRR"/>
    <property type="match status" value="2"/>
</dbReference>
<evidence type="ECO:0000256" key="1">
    <source>
        <dbReference type="ARBA" id="ARBA00022614"/>
    </source>
</evidence>
<dbReference type="InterPro" id="IPR055414">
    <property type="entry name" value="LRR_R13L4/SHOC2-like"/>
</dbReference>
<organism evidence="11 12">
    <name type="scientific">Rhamnella rubrinervis</name>
    <dbReference type="NCBI Taxonomy" id="2594499"/>
    <lineage>
        <taxon>Eukaryota</taxon>
        <taxon>Viridiplantae</taxon>
        <taxon>Streptophyta</taxon>
        <taxon>Embryophyta</taxon>
        <taxon>Tracheophyta</taxon>
        <taxon>Spermatophyta</taxon>
        <taxon>Magnoliopsida</taxon>
        <taxon>eudicotyledons</taxon>
        <taxon>Gunneridae</taxon>
        <taxon>Pentapetalae</taxon>
        <taxon>rosids</taxon>
        <taxon>fabids</taxon>
        <taxon>Rosales</taxon>
        <taxon>Rhamnaceae</taxon>
        <taxon>rhamnoid group</taxon>
        <taxon>Rhamneae</taxon>
        <taxon>Rhamnella</taxon>
    </lineage>
</organism>
<dbReference type="GO" id="GO:0005524">
    <property type="term" value="F:ATP binding"/>
    <property type="evidence" value="ECO:0007669"/>
    <property type="project" value="UniProtKB-KW"/>
</dbReference>
<dbReference type="InterPro" id="IPR041118">
    <property type="entry name" value="Rx_N"/>
</dbReference>
<keyword evidence="2" id="KW-0677">Repeat</keyword>
<dbReference type="SUPFAM" id="SSF52540">
    <property type="entry name" value="P-loop containing nucleoside triphosphate hydrolases"/>
    <property type="match status" value="1"/>
</dbReference>
<evidence type="ECO:0000256" key="3">
    <source>
        <dbReference type="ARBA" id="ARBA00022741"/>
    </source>
</evidence>
<feature type="domain" description="NB-ARC" evidence="7">
    <location>
        <begin position="193"/>
        <end position="373"/>
    </location>
</feature>
<evidence type="ECO:0000256" key="2">
    <source>
        <dbReference type="ARBA" id="ARBA00022737"/>
    </source>
</evidence>
<dbReference type="PRINTS" id="PR00364">
    <property type="entry name" value="DISEASERSIST"/>
</dbReference>
<evidence type="ECO:0000256" key="4">
    <source>
        <dbReference type="ARBA" id="ARBA00022821"/>
    </source>
</evidence>
<dbReference type="PANTHER" id="PTHR36766">
    <property type="entry name" value="PLANT BROAD-SPECTRUM MILDEW RESISTANCE PROTEIN RPW8"/>
    <property type="match status" value="1"/>
</dbReference>
<dbReference type="InterPro" id="IPR001611">
    <property type="entry name" value="Leu-rich_rpt"/>
</dbReference>
<dbReference type="Gene3D" id="1.10.10.10">
    <property type="entry name" value="Winged helix-like DNA-binding domain superfamily/Winged helix DNA-binding domain"/>
    <property type="match status" value="1"/>
</dbReference>
<evidence type="ECO:0000259" key="9">
    <source>
        <dbReference type="Pfam" id="PF23559"/>
    </source>
</evidence>
<dbReference type="Proteomes" id="UP000796880">
    <property type="component" value="Unassembled WGS sequence"/>
</dbReference>
<feature type="domain" description="Disease resistance N-terminal" evidence="8">
    <location>
        <begin position="45"/>
        <end position="104"/>
    </location>
</feature>
<dbReference type="Pfam" id="PF23559">
    <property type="entry name" value="WHD_DRP"/>
    <property type="match status" value="1"/>
</dbReference>
<evidence type="ECO:0000256" key="5">
    <source>
        <dbReference type="ARBA" id="ARBA00022840"/>
    </source>
</evidence>
<dbReference type="InterPro" id="IPR002182">
    <property type="entry name" value="NB-ARC"/>
</dbReference>
<dbReference type="SUPFAM" id="SSF52058">
    <property type="entry name" value="L domain-like"/>
    <property type="match status" value="1"/>
</dbReference>